<evidence type="ECO:0000313" key="2">
    <source>
        <dbReference type="Proteomes" id="UP001054945"/>
    </source>
</evidence>
<name>A0AAV4QYN0_CAEEX</name>
<proteinExistence type="predicted"/>
<dbReference type="Proteomes" id="UP001054945">
    <property type="component" value="Unassembled WGS sequence"/>
</dbReference>
<dbReference type="AlphaFoldDB" id="A0AAV4QYN0"/>
<organism evidence="1 2">
    <name type="scientific">Caerostris extrusa</name>
    <name type="common">Bark spider</name>
    <name type="synonym">Caerostris bankana</name>
    <dbReference type="NCBI Taxonomy" id="172846"/>
    <lineage>
        <taxon>Eukaryota</taxon>
        <taxon>Metazoa</taxon>
        <taxon>Ecdysozoa</taxon>
        <taxon>Arthropoda</taxon>
        <taxon>Chelicerata</taxon>
        <taxon>Arachnida</taxon>
        <taxon>Araneae</taxon>
        <taxon>Araneomorphae</taxon>
        <taxon>Entelegynae</taxon>
        <taxon>Araneoidea</taxon>
        <taxon>Araneidae</taxon>
        <taxon>Caerostris</taxon>
    </lineage>
</organism>
<reference evidence="1 2" key="1">
    <citation type="submission" date="2021-06" db="EMBL/GenBank/DDBJ databases">
        <title>Caerostris extrusa draft genome.</title>
        <authorList>
            <person name="Kono N."/>
            <person name="Arakawa K."/>
        </authorList>
    </citation>
    <scope>NUCLEOTIDE SEQUENCE [LARGE SCALE GENOMIC DNA]</scope>
</reference>
<accession>A0AAV4QYN0</accession>
<evidence type="ECO:0000313" key="1">
    <source>
        <dbReference type="EMBL" id="GIY15128.1"/>
    </source>
</evidence>
<sequence>MQLEETEIPFSSSTGYHGPSICYREKTSKDSLSFFPRKELEIAPLRIVAISVRHVLPDHFRKLFPDNLGWKCFRLIARSAFYQNPFFIRCIDHFTRFVAVVYPSDVHGAIPMVRLLLRLSPKSSGARLGP</sequence>
<comment type="caution">
    <text evidence="1">The sequence shown here is derived from an EMBL/GenBank/DDBJ whole genome shotgun (WGS) entry which is preliminary data.</text>
</comment>
<gene>
    <name evidence="1" type="ORF">CEXT_658381</name>
</gene>
<keyword evidence="2" id="KW-1185">Reference proteome</keyword>
<protein>
    <submittedName>
        <fullName evidence="1">Uncharacterized protein</fullName>
    </submittedName>
</protein>
<dbReference type="EMBL" id="BPLR01007200">
    <property type="protein sequence ID" value="GIY15128.1"/>
    <property type="molecule type" value="Genomic_DNA"/>
</dbReference>